<feature type="region of interest" description="Disordered" evidence="1">
    <location>
        <begin position="1"/>
        <end position="34"/>
    </location>
</feature>
<protein>
    <submittedName>
        <fullName evidence="2">Uncharacterized protein</fullName>
    </submittedName>
</protein>
<gene>
    <name evidence="2" type="ORF">BOTBODRAFT_175131</name>
</gene>
<dbReference type="Proteomes" id="UP000027195">
    <property type="component" value="Unassembled WGS sequence"/>
</dbReference>
<evidence type="ECO:0000313" key="3">
    <source>
        <dbReference type="Proteomes" id="UP000027195"/>
    </source>
</evidence>
<dbReference type="InParanoid" id="A0A067MQ43"/>
<dbReference type="HOGENOM" id="CLU_2026330_0_0_1"/>
<organism evidence="2 3">
    <name type="scientific">Botryobasidium botryosum (strain FD-172 SS1)</name>
    <dbReference type="NCBI Taxonomy" id="930990"/>
    <lineage>
        <taxon>Eukaryota</taxon>
        <taxon>Fungi</taxon>
        <taxon>Dikarya</taxon>
        <taxon>Basidiomycota</taxon>
        <taxon>Agaricomycotina</taxon>
        <taxon>Agaricomycetes</taxon>
        <taxon>Cantharellales</taxon>
        <taxon>Botryobasidiaceae</taxon>
        <taxon>Botryobasidium</taxon>
    </lineage>
</organism>
<dbReference type="EMBL" id="KL198040">
    <property type="protein sequence ID" value="KDQ14012.1"/>
    <property type="molecule type" value="Genomic_DNA"/>
</dbReference>
<sequence length="122" mass="13932">MFDIEQWRALSPHEELQMGPEELQERVEDGEEDTERLHAKLNEVERSDTLKRRNGGLGVSKACTPPRTTKCFIDEAKSPFFKRRAPVPSSQGRRRGISWGWTPMDSLNGLTVRVSTPELPIQ</sequence>
<reference evidence="3" key="1">
    <citation type="journal article" date="2014" name="Proc. Natl. Acad. Sci. U.S.A.">
        <title>Extensive sampling of basidiomycete genomes demonstrates inadequacy of the white-rot/brown-rot paradigm for wood decay fungi.</title>
        <authorList>
            <person name="Riley R."/>
            <person name="Salamov A.A."/>
            <person name="Brown D.W."/>
            <person name="Nagy L.G."/>
            <person name="Floudas D."/>
            <person name="Held B.W."/>
            <person name="Levasseur A."/>
            <person name="Lombard V."/>
            <person name="Morin E."/>
            <person name="Otillar R."/>
            <person name="Lindquist E.A."/>
            <person name="Sun H."/>
            <person name="LaButti K.M."/>
            <person name="Schmutz J."/>
            <person name="Jabbour D."/>
            <person name="Luo H."/>
            <person name="Baker S.E."/>
            <person name="Pisabarro A.G."/>
            <person name="Walton J.D."/>
            <person name="Blanchette R.A."/>
            <person name="Henrissat B."/>
            <person name="Martin F."/>
            <person name="Cullen D."/>
            <person name="Hibbett D.S."/>
            <person name="Grigoriev I.V."/>
        </authorList>
    </citation>
    <scope>NUCLEOTIDE SEQUENCE [LARGE SCALE GENOMIC DNA]</scope>
    <source>
        <strain evidence="3">FD-172 SS1</strain>
    </source>
</reference>
<dbReference type="AlphaFoldDB" id="A0A067MQ43"/>
<keyword evidence="3" id="KW-1185">Reference proteome</keyword>
<name>A0A067MQ43_BOTB1</name>
<evidence type="ECO:0000313" key="2">
    <source>
        <dbReference type="EMBL" id="KDQ14012.1"/>
    </source>
</evidence>
<accession>A0A067MQ43</accession>
<proteinExistence type="predicted"/>
<evidence type="ECO:0000256" key="1">
    <source>
        <dbReference type="SAM" id="MobiDB-lite"/>
    </source>
</evidence>